<evidence type="ECO:0000259" key="9">
    <source>
        <dbReference type="Pfam" id="PF21082"/>
    </source>
</evidence>
<keyword evidence="3" id="KW-1003">Cell membrane</keyword>
<reference evidence="10 11" key="1">
    <citation type="submission" date="2018-01" db="EMBL/GenBank/DDBJ databases">
        <authorList>
            <person name="Gaut B.S."/>
            <person name="Morton B.R."/>
            <person name="Clegg M.T."/>
            <person name="Duvall M.R."/>
        </authorList>
    </citation>
    <scope>NUCLEOTIDE SEQUENCE [LARGE SCALE GENOMIC DNA]</scope>
    <source>
        <strain evidence="10">GP69</strain>
    </source>
</reference>
<feature type="domain" description="Mechanosensitive ion channel MscS C-terminal" evidence="9">
    <location>
        <begin position="199"/>
        <end position="280"/>
    </location>
</feature>
<keyword evidence="6 7" id="KW-0472">Membrane</keyword>
<dbReference type="Pfam" id="PF00924">
    <property type="entry name" value="MS_channel_2nd"/>
    <property type="match status" value="1"/>
</dbReference>
<evidence type="ECO:0000256" key="6">
    <source>
        <dbReference type="ARBA" id="ARBA00023136"/>
    </source>
</evidence>
<dbReference type="Proteomes" id="UP000236311">
    <property type="component" value="Unassembled WGS sequence"/>
</dbReference>
<dbReference type="EMBL" id="OFSM01000005">
    <property type="protein sequence ID" value="SOY28525.1"/>
    <property type="molecule type" value="Genomic_DNA"/>
</dbReference>
<dbReference type="PROSITE" id="PS01246">
    <property type="entry name" value="UPF0003"/>
    <property type="match status" value="1"/>
</dbReference>
<name>A0A2K4ZDI0_9FIRM</name>
<feature type="transmembrane region" description="Helical" evidence="7">
    <location>
        <begin position="87"/>
        <end position="110"/>
    </location>
</feature>
<evidence type="ECO:0000256" key="4">
    <source>
        <dbReference type="ARBA" id="ARBA00022692"/>
    </source>
</evidence>
<organism evidence="10 11">
    <name type="scientific">Acetatifactor muris</name>
    <dbReference type="NCBI Taxonomy" id="879566"/>
    <lineage>
        <taxon>Bacteria</taxon>
        <taxon>Bacillati</taxon>
        <taxon>Bacillota</taxon>
        <taxon>Clostridia</taxon>
        <taxon>Lachnospirales</taxon>
        <taxon>Lachnospiraceae</taxon>
        <taxon>Acetatifactor</taxon>
    </lineage>
</organism>
<keyword evidence="11" id="KW-1185">Reference proteome</keyword>
<dbReference type="InterPro" id="IPR006686">
    <property type="entry name" value="MscS_channel_CS"/>
</dbReference>
<evidence type="ECO:0000259" key="8">
    <source>
        <dbReference type="Pfam" id="PF00924"/>
    </source>
</evidence>
<proteinExistence type="inferred from homology"/>
<dbReference type="SUPFAM" id="SSF82861">
    <property type="entry name" value="Mechanosensitive channel protein MscS (YggB), transmembrane region"/>
    <property type="match status" value="1"/>
</dbReference>
<accession>A0A2K4ZDI0</accession>
<dbReference type="GO" id="GO:0008381">
    <property type="term" value="F:mechanosensitive monoatomic ion channel activity"/>
    <property type="evidence" value="ECO:0007669"/>
    <property type="project" value="InterPro"/>
</dbReference>
<sequence>MAAEGITGNIMEEVGEKMQPDVIREWISLLPEKAFNLGLRILLALVFFLIGVNLIKFVRRMLKNAMKKTSAELGVIQFADSFVKATLYVLLVMFLASSFGLDAASVVAVLGSAGVAIGLAVQGSLSNLAGGVLILALKPFRVGDYIRESYSGKEGTVTEIQIFYTKLLTPDNQTVILPNGNLANNSLVNVTTQEVRRMDISVGISYSADLKKAKEVLLLVLTTDEAVLKDRDMLVFVDELADSCVKLGVRCWFRQEDFWQGKWRVTENCKLSLDENGIVIPYNQLDVHLDEGKA</sequence>
<feature type="transmembrane region" description="Helical" evidence="7">
    <location>
        <begin position="37"/>
        <end position="58"/>
    </location>
</feature>
<dbReference type="Gene3D" id="3.30.70.100">
    <property type="match status" value="1"/>
</dbReference>
<dbReference type="InterPro" id="IPR010920">
    <property type="entry name" value="LSM_dom_sf"/>
</dbReference>
<dbReference type="InterPro" id="IPR006685">
    <property type="entry name" value="MscS_channel_2nd"/>
</dbReference>
<dbReference type="SUPFAM" id="SSF82689">
    <property type="entry name" value="Mechanosensitive channel protein MscS (YggB), C-terminal domain"/>
    <property type="match status" value="1"/>
</dbReference>
<dbReference type="Gene3D" id="2.30.30.60">
    <property type="match status" value="1"/>
</dbReference>
<feature type="domain" description="Mechanosensitive ion channel MscS" evidence="8">
    <location>
        <begin position="124"/>
        <end position="191"/>
    </location>
</feature>
<dbReference type="InterPro" id="IPR049278">
    <property type="entry name" value="MS_channel_C"/>
</dbReference>
<evidence type="ECO:0000313" key="10">
    <source>
        <dbReference type="EMBL" id="SOY28525.1"/>
    </source>
</evidence>
<dbReference type="AlphaFoldDB" id="A0A2K4ZDI0"/>
<evidence type="ECO:0000256" key="2">
    <source>
        <dbReference type="ARBA" id="ARBA00008017"/>
    </source>
</evidence>
<keyword evidence="5 7" id="KW-1133">Transmembrane helix</keyword>
<comment type="similarity">
    <text evidence="2">Belongs to the MscS (TC 1.A.23) family.</text>
</comment>
<evidence type="ECO:0000256" key="7">
    <source>
        <dbReference type="SAM" id="Phobius"/>
    </source>
</evidence>
<dbReference type="InterPro" id="IPR023408">
    <property type="entry name" value="MscS_beta-dom_sf"/>
</dbReference>
<dbReference type="GO" id="GO:0005886">
    <property type="term" value="C:plasma membrane"/>
    <property type="evidence" value="ECO:0007669"/>
    <property type="project" value="UniProtKB-SubCell"/>
</dbReference>
<comment type="subcellular location">
    <subcellularLocation>
        <location evidence="1">Cell membrane</location>
        <topology evidence="1">Multi-pass membrane protein</topology>
    </subcellularLocation>
</comment>
<gene>
    <name evidence="10" type="primary">mscS</name>
    <name evidence="10" type="ORF">AMURIS_01234</name>
</gene>
<feature type="transmembrane region" description="Helical" evidence="7">
    <location>
        <begin position="116"/>
        <end position="137"/>
    </location>
</feature>
<dbReference type="InterPro" id="IPR011014">
    <property type="entry name" value="MscS_channel_TM-2"/>
</dbReference>
<dbReference type="InterPro" id="IPR045275">
    <property type="entry name" value="MscS_archaea/bacteria_type"/>
</dbReference>
<dbReference type="SUPFAM" id="SSF50182">
    <property type="entry name" value="Sm-like ribonucleoproteins"/>
    <property type="match status" value="1"/>
</dbReference>
<evidence type="ECO:0000256" key="1">
    <source>
        <dbReference type="ARBA" id="ARBA00004651"/>
    </source>
</evidence>
<dbReference type="Pfam" id="PF21082">
    <property type="entry name" value="MS_channel_3rd"/>
    <property type="match status" value="1"/>
</dbReference>
<dbReference type="PANTHER" id="PTHR30221">
    <property type="entry name" value="SMALL-CONDUCTANCE MECHANOSENSITIVE CHANNEL"/>
    <property type="match status" value="1"/>
</dbReference>
<evidence type="ECO:0000256" key="3">
    <source>
        <dbReference type="ARBA" id="ARBA00022475"/>
    </source>
</evidence>
<keyword evidence="4 7" id="KW-0812">Transmembrane</keyword>
<evidence type="ECO:0000313" key="11">
    <source>
        <dbReference type="Proteomes" id="UP000236311"/>
    </source>
</evidence>
<dbReference type="InterPro" id="IPR011066">
    <property type="entry name" value="MscS_channel_C_sf"/>
</dbReference>
<evidence type="ECO:0000256" key="5">
    <source>
        <dbReference type="ARBA" id="ARBA00022989"/>
    </source>
</evidence>
<dbReference type="PANTHER" id="PTHR30221:SF1">
    <property type="entry name" value="SMALL-CONDUCTANCE MECHANOSENSITIVE CHANNEL"/>
    <property type="match status" value="1"/>
</dbReference>
<dbReference type="Gene3D" id="1.10.287.1260">
    <property type="match status" value="1"/>
</dbReference>
<protein>
    <submittedName>
        <fullName evidence="10">Small-conductance mechanosensitive channel</fullName>
    </submittedName>
</protein>